<comment type="similarity">
    <text evidence="4">Belongs to the WhiA family.</text>
</comment>
<dbReference type="NCBIfam" id="TIGR00647">
    <property type="entry name" value="DNA_bind_WhiA"/>
    <property type="match status" value="1"/>
</dbReference>
<reference evidence="8 9" key="1">
    <citation type="submission" date="2016-07" db="EMBL/GenBank/DDBJ databases">
        <title>Genome and transcriptome analysis of iron-reducing fermentative bacteria Anoxybacter fermentans.</title>
        <authorList>
            <person name="Zeng X."/>
            <person name="Shao Z."/>
        </authorList>
    </citation>
    <scope>NUCLEOTIDE SEQUENCE [LARGE SCALE GENOMIC DNA]</scope>
    <source>
        <strain evidence="8 9">DY22613</strain>
    </source>
</reference>
<sequence>MSFADEVRNELARIIPERRCCQRSELTALIRSNGTLSITQRQIGLILKTDNAAVARKIFKLIKANYNLFTEIMVRKKMRFHRHNSYQVKIPPQKGTREMLIEAGVLDSMYRFNYKLDHDLVARECCSRSYLRGTFLGAGSVNHPDRGYHLEFSFDHEEYARELLDFFNSFQLNGNMTFRKNSHVIYFKNSDDIATFLNLIGAHSALLKYEDYRVMKNIKNDVNRRVNCETANLEKTITASMQQLEDIQLIADKYGIDSLPASLQEIARLRIAHPYVSLKELGQLLNPPLSKSGVNGRLRRITKIANKIRQNQKIKGG</sequence>
<dbReference type="GO" id="GO:0003677">
    <property type="term" value="F:DNA binding"/>
    <property type="evidence" value="ECO:0007669"/>
    <property type="project" value="UniProtKB-UniRule"/>
</dbReference>
<dbReference type="SUPFAM" id="SSF55608">
    <property type="entry name" value="Homing endonucleases"/>
    <property type="match status" value="1"/>
</dbReference>
<evidence type="ECO:0000256" key="3">
    <source>
        <dbReference type="ARBA" id="ARBA00023306"/>
    </source>
</evidence>
<feature type="domain" description="WhiA LAGLIDADG-like" evidence="7">
    <location>
        <begin position="128"/>
        <end position="219"/>
    </location>
</feature>
<comment type="function">
    <text evidence="4">Involved in cell division and chromosome segregation.</text>
</comment>
<feature type="domain" description="Sporulation transcription regulator WhiA N-terminal" evidence="6">
    <location>
        <begin position="19"/>
        <end position="104"/>
    </location>
</feature>
<name>A0A3S9T2K6_9FIRM</name>
<protein>
    <recommendedName>
        <fullName evidence="4">Probable cell division protein WhiA</fullName>
    </recommendedName>
</protein>
<proteinExistence type="inferred from homology"/>
<dbReference type="InterPro" id="IPR027434">
    <property type="entry name" value="Homing_endonucl"/>
</dbReference>
<dbReference type="PANTHER" id="PTHR37307">
    <property type="entry name" value="CELL DIVISION PROTEIN WHIA-RELATED"/>
    <property type="match status" value="1"/>
</dbReference>
<dbReference type="Pfam" id="PF10298">
    <property type="entry name" value="WhiA_N"/>
    <property type="match status" value="1"/>
</dbReference>
<dbReference type="HAMAP" id="MF_01420">
    <property type="entry name" value="HTH_type_WhiA"/>
    <property type="match status" value="1"/>
</dbReference>
<dbReference type="InterPro" id="IPR023054">
    <property type="entry name" value="Sporulation_regulator_WhiA_C"/>
</dbReference>
<dbReference type="GO" id="GO:0051301">
    <property type="term" value="P:cell division"/>
    <property type="evidence" value="ECO:0007669"/>
    <property type="project" value="UniProtKB-UniRule"/>
</dbReference>
<keyword evidence="3 4" id="KW-0131">Cell cycle</keyword>
<dbReference type="KEGG" id="aft:BBF96_01985"/>
<keyword evidence="2 4" id="KW-0238">DNA-binding</keyword>
<feature type="domain" description="Sporulation regulator WhiA C-terminal" evidence="5">
    <location>
        <begin position="222"/>
        <end position="305"/>
    </location>
</feature>
<dbReference type="AlphaFoldDB" id="A0A3S9T2K6"/>
<organism evidence="8 9">
    <name type="scientific">Anoxybacter fermentans</name>
    <dbReference type="NCBI Taxonomy" id="1323375"/>
    <lineage>
        <taxon>Bacteria</taxon>
        <taxon>Bacillati</taxon>
        <taxon>Bacillota</taxon>
        <taxon>Clostridia</taxon>
        <taxon>Halanaerobiales</taxon>
        <taxon>Anoxybacter</taxon>
    </lineage>
</organism>
<dbReference type="GO" id="GO:0043937">
    <property type="term" value="P:regulation of sporulation"/>
    <property type="evidence" value="ECO:0007669"/>
    <property type="project" value="InterPro"/>
</dbReference>
<keyword evidence="1 4" id="KW-0132">Cell division</keyword>
<evidence type="ECO:0000259" key="6">
    <source>
        <dbReference type="Pfam" id="PF10298"/>
    </source>
</evidence>
<dbReference type="EMBL" id="CP016379">
    <property type="protein sequence ID" value="AZR74784.1"/>
    <property type="molecule type" value="Genomic_DNA"/>
</dbReference>
<evidence type="ECO:0000259" key="5">
    <source>
        <dbReference type="Pfam" id="PF02650"/>
    </source>
</evidence>
<evidence type="ECO:0000259" key="7">
    <source>
        <dbReference type="Pfam" id="PF14527"/>
    </source>
</evidence>
<dbReference type="Pfam" id="PF02650">
    <property type="entry name" value="HTH_WhiA"/>
    <property type="match status" value="1"/>
</dbReference>
<evidence type="ECO:0000313" key="9">
    <source>
        <dbReference type="Proteomes" id="UP000267250"/>
    </source>
</evidence>
<evidence type="ECO:0000256" key="4">
    <source>
        <dbReference type="HAMAP-Rule" id="MF_01420"/>
    </source>
</evidence>
<dbReference type="InterPro" id="IPR018478">
    <property type="entry name" value="Sporu_reg_WhiA_N_dom"/>
</dbReference>
<dbReference type="Proteomes" id="UP000267250">
    <property type="component" value="Chromosome"/>
</dbReference>
<dbReference type="InterPro" id="IPR003802">
    <property type="entry name" value="Sporulation_regulator_WhiA"/>
</dbReference>
<dbReference type="Pfam" id="PF14527">
    <property type="entry name" value="LAGLIDADG_WhiA"/>
    <property type="match status" value="1"/>
</dbReference>
<gene>
    <name evidence="4" type="primary">whiA</name>
    <name evidence="8" type="ORF">BBF96_01985</name>
</gene>
<evidence type="ECO:0000256" key="1">
    <source>
        <dbReference type="ARBA" id="ARBA00022618"/>
    </source>
</evidence>
<keyword evidence="9" id="KW-1185">Reference proteome</keyword>
<evidence type="ECO:0000313" key="8">
    <source>
        <dbReference type="EMBL" id="AZR74784.1"/>
    </source>
</evidence>
<dbReference type="InterPro" id="IPR039518">
    <property type="entry name" value="WhiA_LAGLIDADG_dom"/>
</dbReference>
<accession>A0A3S9T2K6</accession>
<dbReference type="Gene3D" id="3.10.28.10">
    <property type="entry name" value="Homing endonucleases"/>
    <property type="match status" value="1"/>
</dbReference>
<dbReference type="PANTHER" id="PTHR37307:SF1">
    <property type="entry name" value="CELL DIVISION PROTEIN WHIA-RELATED"/>
    <property type="match status" value="1"/>
</dbReference>
<evidence type="ECO:0000256" key="2">
    <source>
        <dbReference type="ARBA" id="ARBA00023125"/>
    </source>
</evidence>